<feature type="transmembrane region" description="Helical" evidence="8">
    <location>
        <begin position="372"/>
        <end position="390"/>
    </location>
</feature>
<feature type="transmembrane region" description="Helical" evidence="8">
    <location>
        <begin position="67"/>
        <end position="85"/>
    </location>
</feature>
<protein>
    <submittedName>
        <fullName evidence="11">Amino acid permease-domain-containing protein</fullName>
    </submittedName>
</protein>
<dbReference type="Proteomes" id="UP000664859">
    <property type="component" value="Unassembled WGS sequence"/>
</dbReference>
<accession>A0A835Z753</accession>
<feature type="compositionally biased region" description="Basic and acidic residues" evidence="7">
    <location>
        <begin position="730"/>
        <end position="741"/>
    </location>
</feature>
<keyword evidence="4 8" id="KW-0812">Transmembrane</keyword>
<dbReference type="GO" id="GO:0016020">
    <property type="term" value="C:membrane"/>
    <property type="evidence" value="ECO:0007669"/>
    <property type="project" value="UniProtKB-SubCell"/>
</dbReference>
<dbReference type="InterPro" id="IPR018491">
    <property type="entry name" value="SLC12_C"/>
</dbReference>
<feature type="domain" description="SLC12A transporter C-terminal" evidence="10">
    <location>
        <begin position="496"/>
        <end position="616"/>
    </location>
</feature>
<feature type="transmembrane region" description="Helical" evidence="8">
    <location>
        <begin position="91"/>
        <end position="108"/>
    </location>
</feature>
<dbReference type="FunFam" id="1.20.1740.10:FF:000013">
    <property type="entry name" value="Solute carrier family 12 member"/>
    <property type="match status" value="1"/>
</dbReference>
<dbReference type="EMBL" id="JAFCMP010000073">
    <property type="protein sequence ID" value="KAG5188265.1"/>
    <property type="molecule type" value="Genomic_DNA"/>
</dbReference>
<keyword evidence="12" id="KW-1185">Reference proteome</keyword>
<proteinExistence type="inferred from homology"/>
<feature type="transmembrane region" description="Helical" evidence="8">
    <location>
        <begin position="253"/>
        <end position="277"/>
    </location>
</feature>
<dbReference type="AlphaFoldDB" id="A0A835Z753"/>
<evidence type="ECO:0000256" key="2">
    <source>
        <dbReference type="ARBA" id="ARBA00010593"/>
    </source>
</evidence>
<evidence type="ECO:0000256" key="3">
    <source>
        <dbReference type="ARBA" id="ARBA00022448"/>
    </source>
</evidence>
<feature type="region of interest" description="Disordered" evidence="7">
    <location>
        <begin position="728"/>
        <end position="789"/>
    </location>
</feature>
<feature type="compositionally biased region" description="Low complexity" evidence="7">
    <location>
        <begin position="802"/>
        <end position="816"/>
    </location>
</feature>
<comment type="similarity">
    <text evidence="2">Belongs to the SLC12A transporter family.</text>
</comment>
<organism evidence="11 12">
    <name type="scientific">Tribonema minus</name>
    <dbReference type="NCBI Taxonomy" id="303371"/>
    <lineage>
        <taxon>Eukaryota</taxon>
        <taxon>Sar</taxon>
        <taxon>Stramenopiles</taxon>
        <taxon>Ochrophyta</taxon>
        <taxon>PX clade</taxon>
        <taxon>Xanthophyceae</taxon>
        <taxon>Tribonematales</taxon>
        <taxon>Tribonemataceae</taxon>
        <taxon>Tribonema</taxon>
    </lineage>
</organism>
<evidence type="ECO:0000313" key="11">
    <source>
        <dbReference type="EMBL" id="KAG5188265.1"/>
    </source>
</evidence>
<dbReference type="InterPro" id="IPR004842">
    <property type="entry name" value="SLC12A_fam"/>
</dbReference>
<evidence type="ECO:0000256" key="4">
    <source>
        <dbReference type="ARBA" id="ARBA00022692"/>
    </source>
</evidence>
<feature type="domain" description="SLC12A transporter C-terminal" evidence="10">
    <location>
        <begin position="621"/>
        <end position="728"/>
    </location>
</feature>
<feature type="region of interest" description="Disordered" evidence="7">
    <location>
        <begin position="802"/>
        <end position="846"/>
    </location>
</feature>
<dbReference type="Pfam" id="PF00324">
    <property type="entry name" value="AA_permease"/>
    <property type="match status" value="1"/>
</dbReference>
<evidence type="ECO:0000259" key="9">
    <source>
        <dbReference type="Pfam" id="PF00324"/>
    </source>
</evidence>
<keyword evidence="6 8" id="KW-0472">Membrane</keyword>
<evidence type="ECO:0000259" key="10">
    <source>
        <dbReference type="Pfam" id="PF03522"/>
    </source>
</evidence>
<evidence type="ECO:0000256" key="6">
    <source>
        <dbReference type="ARBA" id="ARBA00023136"/>
    </source>
</evidence>
<evidence type="ECO:0000313" key="12">
    <source>
        <dbReference type="Proteomes" id="UP000664859"/>
    </source>
</evidence>
<dbReference type="OrthoDB" id="2020542at2759"/>
<dbReference type="Gene3D" id="1.20.1740.10">
    <property type="entry name" value="Amino acid/polyamine transporter I"/>
    <property type="match status" value="1"/>
</dbReference>
<dbReference type="InterPro" id="IPR004841">
    <property type="entry name" value="AA-permease/SLC12A_dom"/>
</dbReference>
<feature type="transmembrane region" description="Helical" evidence="8">
    <location>
        <begin position="210"/>
        <end position="233"/>
    </location>
</feature>
<feature type="transmembrane region" description="Helical" evidence="8">
    <location>
        <begin position="34"/>
        <end position="55"/>
    </location>
</feature>
<keyword evidence="5 8" id="KW-1133">Transmembrane helix</keyword>
<feature type="domain" description="Amino acid permease/ SLC12A" evidence="9">
    <location>
        <begin position="1"/>
        <end position="454"/>
    </location>
</feature>
<feature type="compositionally biased region" description="Low complexity" evidence="7">
    <location>
        <begin position="742"/>
        <end position="752"/>
    </location>
</feature>
<dbReference type="GO" id="GO:0015377">
    <property type="term" value="F:chloride:monoatomic cation symporter activity"/>
    <property type="evidence" value="ECO:0007669"/>
    <property type="project" value="InterPro"/>
</dbReference>
<name>A0A835Z753_9STRA</name>
<evidence type="ECO:0000256" key="1">
    <source>
        <dbReference type="ARBA" id="ARBA00004141"/>
    </source>
</evidence>
<sequence length="954" mass="102549">MSAIATNGAVQAGGPYFIISRNLGLELGGAIGTLFYLGTTMAASLYVLGAVEVICGPLRLEGVHDPYYRQQLLSLFLMVLMTFTIEWYLRVLSLFLMALMTSMVYVGIKYVNAGAALCLWLVVFSLTSVTIGLLLFAFGAYDGRLSADDRVPFDNWLPRYLEDPDTGVTPTFYSLIALFFPRQVATGIMAGSNRSAVLENPSKSIPKGTLAAIAATTSVYLMFVWLFGCTMGYNALLSDKLIAMRIAWPTPALVGIGIVAASLGAAIQCIIGASNLLTAIANDGTIPASGSGARTMSTAFLARVADGPGGSAARAIALTGFIATVPCLAGNLDYIAAPISMAYLLMYGSVNLSCYVLCVLKSPGFRPQWRYYSWGTALAGVVMCMLLMLIISWQAAVLSSIMAFALLFYIKYQNATRDWGDSLTGFRYQVARDMLLSLKGHQTMHAKNWRPQILVLCNIDDGGNPTVPELLALAAQMKKGRGLLMAAALIKGDHMQLLALAAQLKKGRGLLMAAALIEGDHMQESARAAQAQGVLSLHLKDEKIDGFCKVSVCRDPVDAAITIMHHAGMGTMQPNSVLLAWPEDWDEEDSTSGSDFVDTVRGAVHAQKAVMVLKGGQAMPTQYERLPASNTVDIWWVAHDGGLLLLVPHLLSLHPVWSSCVLRLFNVIVDPKDDPRQVEQDVRNYLEQVRISAVVTTVDMSDVHHNTELLEQEVAIRSMNLHRAQCHKLQKQDSDRPERSDTTAATTPVNTTMNQVNTAKLLSLPSPPSETAALFPASPGSDRQGNFNANFNTSFNSNFNSSISAPPTAAASVSTPPRRHRRHDSVDDHDASEPGDPMAQATEAAAAVKMGANHAEAVAGSPLRVAPHLGVEEGAGGGEGDAAALRRRRRLTALLLNRHMCERSGAARLVVTNLPLVRGMGARDTLKYVVAVTEGLSPVLMIRGTGQEVITQFG</sequence>
<gene>
    <name evidence="11" type="ORF">JKP88DRAFT_353460</name>
</gene>
<dbReference type="Pfam" id="PF03522">
    <property type="entry name" value="SLC12"/>
    <property type="match status" value="2"/>
</dbReference>
<dbReference type="PANTHER" id="PTHR11827:SF72">
    <property type="entry name" value="GH08340P"/>
    <property type="match status" value="1"/>
</dbReference>
<evidence type="ECO:0000256" key="7">
    <source>
        <dbReference type="SAM" id="MobiDB-lite"/>
    </source>
</evidence>
<feature type="transmembrane region" description="Helical" evidence="8">
    <location>
        <begin position="115"/>
        <end position="141"/>
    </location>
</feature>
<comment type="subcellular location">
    <subcellularLocation>
        <location evidence="1">Membrane</location>
        <topology evidence="1">Multi-pass membrane protein</topology>
    </subcellularLocation>
</comment>
<feature type="transmembrane region" description="Helical" evidence="8">
    <location>
        <begin position="341"/>
        <end position="360"/>
    </location>
</feature>
<comment type="caution">
    <text evidence="11">The sequence shown here is derived from an EMBL/GenBank/DDBJ whole genome shotgun (WGS) entry which is preliminary data.</text>
</comment>
<reference evidence="11" key="1">
    <citation type="submission" date="2021-02" db="EMBL/GenBank/DDBJ databases">
        <title>First Annotated Genome of the Yellow-green Alga Tribonema minus.</title>
        <authorList>
            <person name="Mahan K.M."/>
        </authorList>
    </citation>
    <scope>NUCLEOTIDE SEQUENCE</scope>
    <source>
        <strain evidence="11">UTEX B ZZ1240</strain>
    </source>
</reference>
<keyword evidence="3" id="KW-0813">Transport</keyword>
<evidence type="ECO:0000256" key="8">
    <source>
        <dbReference type="SAM" id="Phobius"/>
    </source>
</evidence>
<evidence type="ECO:0000256" key="5">
    <source>
        <dbReference type="ARBA" id="ARBA00022989"/>
    </source>
</evidence>
<dbReference type="PANTHER" id="PTHR11827">
    <property type="entry name" value="SOLUTE CARRIER FAMILY 12, CATION COTRANSPORTERS"/>
    <property type="match status" value="1"/>
</dbReference>